<organism evidence="9 10">
    <name type="scientific">Garciella nitratireducens DSM 15102</name>
    <dbReference type="NCBI Taxonomy" id="1121911"/>
    <lineage>
        <taxon>Bacteria</taxon>
        <taxon>Bacillati</taxon>
        <taxon>Bacillota</taxon>
        <taxon>Clostridia</taxon>
        <taxon>Eubacteriales</taxon>
        <taxon>Eubacteriaceae</taxon>
        <taxon>Garciella</taxon>
    </lineage>
</organism>
<dbReference type="InterPro" id="IPR004761">
    <property type="entry name" value="Spore_GerAB"/>
</dbReference>
<dbReference type="GO" id="GO:0016020">
    <property type="term" value="C:membrane"/>
    <property type="evidence" value="ECO:0007669"/>
    <property type="project" value="UniProtKB-SubCell"/>
</dbReference>
<protein>
    <submittedName>
        <fullName evidence="9">Spore germination protein</fullName>
    </submittedName>
</protein>
<feature type="transmembrane region" description="Helical" evidence="8">
    <location>
        <begin position="41"/>
        <end position="62"/>
    </location>
</feature>
<accession>A0A1T4MG21</accession>
<feature type="transmembrane region" description="Helical" evidence="8">
    <location>
        <begin position="118"/>
        <end position="135"/>
    </location>
</feature>
<dbReference type="Proteomes" id="UP000196365">
    <property type="component" value="Unassembled WGS sequence"/>
</dbReference>
<feature type="transmembrane region" description="Helical" evidence="8">
    <location>
        <begin position="306"/>
        <end position="323"/>
    </location>
</feature>
<dbReference type="AlphaFoldDB" id="A0A1T4MG21"/>
<keyword evidence="5 8" id="KW-0812">Transmembrane</keyword>
<evidence type="ECO:0000256" key="2">
    <source>
        <dbReference type="ARBA" id="ARBA00007998"/>
    </source>
</evidence>
<dbReference type="EMBL" id="FUWV01000007">
    <property type="protein sequence ID" value="SJZ65882.1"/>
    <property type="molecule type" value="Genomic_DNA"/>
</dbReference>
<evidence type="ECO:0000313" key="10">
    <source>
        <dbReference type="Proteomes" id="UP000196365"/>
    </source>
</evidence>
<dbReference type="OrthoDB" id="2716906at2"/>
<dbReference type="Gene3D" id="1.20.1740.10">
    <property type="entry name" value="Amino acid/polyamine transporter I"/>
    <property type="match status" value="1"/>
</dbReference>
<feature type="transmembrane region" description="Helical" evidence="8">
    <location>
        <begin position="183"/>
        <end position="205"/>
    </location>
</feature>
<feature type="transmembrane region" description="Helical" evidence="8">
    <location>
        <begin position="12"/>
        <end position="29"/>
    </location>
</feature>
<keyword evidence="6 8" id="KW-1133">Transmembrane helix</keyword>
<dbReference type="GO" id="GO:0009847">
    <property type="term" value="P:spore germination"/>
    <property type="evidence" value="ECO:0007669"/>
    <property type="project" value="InterPro"/>
</dbReference>
<feature type="transmembrane region" description="Helical" evidence="8">
    <location>
        <begin position="83"/>
        <end position="106"/>
    </location>
</feature>
<evidence type="ECO:0000256" key="7">
    <source>
        <dbReference type="ARBA" id="ARBA00023136"/>
    </source>
</evidence>
<dbReference type="PANTHER" id="PTHR34975:SF2">
    <property type="entry name" value="SPORE GERMINATION PROTEIN A2"/>
    <property type="match status" value="1"/>
</dbReference>
<keyword evidence="7 8" id="KW-0472">Membrane</keyword>
<evidence type="ECO:0000256" key="5">
    <source>
        <dbReference type="ARBA" id="ARBA00022692"/>
    </source>
</evidence>
<evidence type="ECO:0000256" key="6">
    <source>
        <dbReference type="ARBA" id="ARBA00022989"/>
    </source>
</evidence>
<sequence>MDSNKIKISSRQLGILLIVTIVGVGILTLPREVSEIAGTDGWILIILGGIASILMSLVIHTLSMRFPNQTIIEYSEELLGRPLSILIGIIIFTYCSMFAAFSVRIFGEVLKMFLLPKTPIEVITITFLLTAGYLVRNGLEPIVRFYELIIMIMFIPYLLALFAGTSNVNFTNLLPVFQTSPRVLLKGSFQIIFSYIGFEFIFLLFPFVSDQKNIRKTLLISISSIILLYLITNIFVLATFGEDTIESLIWPLMAYIKSIEIPGGFIEQLEGIIMTIWVLFIYTTLSTVYFLSSFTLSRVMNVKEHSFFVSLLLPVIYILSLLPDNVAQLYDWLGIFSFYGSTLVSIIIPSFLLLVAKVRKKGEKANG</sequence>
<comment type="similarity">
    <text evidence="2">Belongs to the amino acid-polyamine-organocation (APC) superfamily. Spore germination protein (SGP) (TC 2.A.3.9) family.</text>
</comment>
<proteinExistence type="inferred from homology"/>
<keyword evidence="10" id="KW-1185">Reference proteome</keyword>
<evidence type="ECO:0000256" key="4">
    <source>
        <dbReference type="ARBA" id="ARBA00022544"/>
    </source>
</evidence>
<evidence type="ECO:0000256" key="8">
    <source>
        <dbReference type="SAM" id="Phobius"/>
    </source>
</evidence>
<evidence type="ECO:0000313" key="9">
    <source>
        <dbReference type="EMBL" id="SJZ65882.1"/>
    </source>
</evidence>
<feature type="transmembrane region" description="Helical" evidence="8">
    <location>
        <begin position="335"/>
        <end position="356"/>
    </location>
</feature>
<dbReference type="NCBIfam" id="TIGR00912">
    <property type="entry name" value="2A0309"/>
    <property type="match status" value="1"/>
</dbReference>
<keyword evidence="4" id="KW-0309">Germination</keyword>
<evidence type="ECO:0000256" key="3">
    <source>
        <dbReference type="ARBA" id="ARBA00022448"/>
    </source>
</evidence>
<feature type="transmembrane region" description="Helical" evidence="8">
    <location>
        <begin position="272"/>
        <end position="294"/>
    </location>
</feature>
<dbReference type="Pfam" id="PF03845">
    <property type="entry name" value="Spore_permease"/>
    <property type="match status" value="1"/>
</dbReference>
<comment type="subcellular location">
    <subcellularLocation>
        <location evidence="1">Membrane</location>
        <topology evidence="1">Multi-pass membrane protein</topology>
    </subcellularLocation>
</comment>
<keyword evidence="3" id="KW-0813">Transport</keyword>
<evidence type="ECO:0000256" key="1">
    <source>
        <dbReference type="ARBA" id="ARBA00004141"/>
    </source>
</evidence>
<feature type="transmembrane region" description="Helical" evidence="8">
    <location>
        <begin position="142"/>
        <end position="163"/>
    </location>
</feature>
<reference evidence="9 10" key="1">
    <citation type="submission" date="2017-02" db="EMBL/GenBank/DDBJ databases">
        <authorList>
            <person name="Peterson S.W."/>
        </authorList>
    </citation>
    <scope>NUCLEOTIDE SEQUENCE [LARGE SCALE GENOMIC DNA]</scope>
    <source>
        <strain evidence="9 10">DSM 15102</strain>
    </source>
</reference>
<dbReference type="RefSeq" id="WP_159454680.1">
    <property type="nucleotide sequence ID" value="NZ_FUWV01000007.1"/>
</dbReference>
<feature type="transmembrane region" description="Helical" evidence="8">
    <location>
        <begin position="217"/>
        <end position="240"/>
    </location>
</feature>
<gene>
    <name evidence="9" type="ORF">SAMN02745973_01318</name>
</gene>
<name>A0A1T4MG21_9FIRM</name>
<dbReference type="PANTHER" id="PTHR34975">
    <property type="entry name" value="SPORE GERMINATION PROTEIN A2"/>
    <property type="match status" value="1"/>
</dbReference>